<dbReference type="AlphaFoldDB" id="A0A4R6MIL4"/>
<dbReference type="InterPro" id="IPR046172">
    <property type="entry name" value="DUF6174"/>
</dbReference>
<dbReference type="Proteomes" id="UP000294656">
    <property type="component" value="Unassembled WGS sequence"/>
</dbReference>
<evidence type="ECO:0008006" key="3">
    <source>
        <dbReference type="Google" id="ProtNLM"/>
    </source>
</evidence>
<keyword evidence="2" id="KW-1185">Reference proteome</keyword>
<reference evidence="1 2" key="1">
    <citation type="submission" date="2019-03" db="EMBL/GenBank/DDBJ databases">
        <title>Genomic Encyclopedia of Type Strains, Phase III (KMG-III): the genomes of soil and plant-associated and newly described type strains.</title>
        <authorList>
            <person name="Whitman W."/>
        </authorList>
    </citation>
    <scope>NUCLEOTIDE SEQUENCE [LARGE SCALE GENOMIC DNA]</scope>
    <source>
        <strain evidence="1 2">CECT 7378</strain>
    </source>
</reference>
<dbReference type="Pfam" id="PF19671">
    <property type="entry name" value="DUF6174"/>
    <property type="match status" value="1"/>
</dbReference>
<sequence length="167" mass="18149">MKTMKNVCSAFCILIGLVGCGEEKSSNKSTNTSTKTSTESLIESNLALWKSSDIKNYMFTYDASLNDCPQADPALSRVITVENSVVVSVYVPDRGVTIDVGNYPTIDGVFSLMADAAASNTMVFSRNPRDTDSPPEFNQQYGFPVAFFIDLSEGECDGTVYSIKGFQ</sequence>
<name>A0A4R6MIL4_9GAMM</name>
<organism evidence="1 2">
    <name type="scientific">Marinomonas balearica</name>
    <dbReference type="NCBI Taxonomy" id="491947"/>
    <lineage>
        <taxon>Bacteria</taxon>
        <taxon>Pseudomonadati</taxon>
        <taxon>Pseudomonadota</taxon>
        <taxon>Gammaproteobacteria</taxon>
        <taxon>Oceanospirillales</taxon>
        <taxon>Oceanospirillaceae</taxon>
        <taxon>Marinomonas</taxon>
    </lineage>
</organism>
<dbReference type="EMBL" id="SNXC01000001">
    <property type="protein sequence ID" value="TDP01842.1"/>
    <property type="molecule type" value="Genomic_DNA"/>
</dbReference>
<dbReference type="RefSeq" id="WP_133501768.1">
    <property type="nucleotide sequence ID" value="NZ_SNXC01000001.1"/>
</dbReference>
<proteinExistence type="predicted"/>
<gene>
    <name evidence="1" type="ORF">DFP79_0016</name>
</gene>
<dbReference type="PROSITE" id="PS51257">
    <property type="entry name" value="PROKAR_LIPOPROTEIN"/>
    <property type="match status" value="1"/>
</dbReference>
<dbReference type="OrthoDB" id="6401302at2"/>
<comment type="caution">
    <text evidence="1">The sequence shown here is derived from an EMBL/GenBank/DDBJ whole genome shotgun (WGS) entry which is preliminary data.</text>
</comment>
<protein>
    <recommendedName>
        <fullName evidence="3">Lipoprotein</fullName>
    </recommendedName>
</protein>
<accession>A0A4R6MIL4</accession>
<evidence type="ECO:0000313" key="2">
    <source>
        <dbReference type="Proteomes" id="UP000294656"/>
    </source>
</evidence>
<evidence type="ECO:0000313" key="1">
    <source>
        <dbReference type="EMBL" id="TDP01842.1"/>
    </source>
</evidence>